<name>A0A6J6N3C8_9ZZZZ</name>
<evidence type="ECO:0000256" key="2">
    <source>
        <dbReference type="ARBA" id="ARBA00022692"/>
    </source>
</evidence>
<keyword evidence="3 5" id="KW-1133">Transmembrane helix</keyword>
<evidence type="ECO:0000313" key="9">
    <source>
        <dbReference type="EMBL" id="CAB5047533.1"/>
    </source>
</evidence>
<evidence type="ECO:0000256" key="3">
    <source>
        <dbReference type="ARBA" id="ARBA00022989"/>
    </source>
</evidence>
<dbReference type="AlphaFoldDB" id="A0A6J6N3C8"/>
<accession>A0A6J6N3C8</accession>
<dbReference type="GO" id="GO:0016020">
    <property type="term" value="C:membrane"/>
    <property type="evidence" value="ECO:0007669"/>
    <property type="project" value="UniProtKB-SubCell"/>
</dbReference>
<dbReference type="Pfam" id="PF04193">
    <property type="entry name" value="PQ-loop"/>
    <property type="match status" value="1"/>
</dbReference>
<dbReference type="InterPro" id="IPR006603">
    <property type="entry name" value="PQ-loop_rpt"/>
</dbReference>
<evidence type="ECO:0000313" key="6">
    <source>
        <dbReference type="EMBL" id="CAB4367870.1"/>
    </source>
</evidence>
<dbReference type="Pfam" id="PF03083">
    <property type="entry name" value="MtN3_slv"/>
    <property type="match status" value="1"/>
</dbReference>
<dbReference type="EMBL" id="CAEZZL010000010">
    <property type="protein sequence ID" value="CAB4755022.1"/>
    <property type="molecule type" value="Genomic_DNA"/>
</dbReference>
<comment type="subcellular location">
    <subcellularLocation>
        <location evidence="1">Membrane</location>
        <topology evidence="1">Multi-pass membrane protein</topology>
    </subcellularLocation>
</comment>
<proteinExistence type="predicted"/>
<reference evidence="7" key="1">
    <citation type="submission" date="2020-05" db="EMBL/GenBank/DDBJ databases">
        <authorList>
            <person name="Chiriac C."/>
            <person name="Salcher M."/>
            <person name="Ghai R."/>
            <person name="Kavagutti S V."/>
        </authorList>
    </citation>
    <scope>NUCLEOTIDE SEQUENCE</scope>
</reference>
<dbReference type="EMBL" id="CAEZXA010000110">
    <property type="protein sequence ID" value="CAB4680637.1"/>
    <property type="molecule type" value="Genomic_DNA"/>
</dbReference>
<evidence type="ECO:0000256" key="1">
    <source>
        <dbReference type="ARBA" id="ARBA00004141"/>
    </source>
</evidence>
<keyword evidence="2 5" id="KW-0812">Transmembrane</keyword>
<evidence type="ECO:0000256" key="4">
    <source>
        <dbReference type="ARBA" id="ARBA00023136"/>
    </source>
</evidence>
<dbReference type="EMBL" id="CAETWZ010000050">
    <property type="protein sequence ID" value="CAB4367870.1"/>
    <property type="molecule type" value="Genomic_DNA"/>
</dbReference>
<evidence type="ECO:0000313" key="8">
    <source>
        <dbReference type="EMBL" id="CAB4755022.1"/>
    </source>
</evidence>
<evidence type="ECO:0000256" key="5">
    <source>
        <dbReference type="SAM" id="Phobius"/>
    </source>
</evidence>
<protein>
    <submittedName>
        <fullName evidence="7">Unannotated protein</fullName>
    </submittedName>
</protein>
<feature type="transmembrane region" description="Helical" evidence="5">
    <location>
        <begin position="112"/>
        <end position="131"/>
    </location>
</feature>
<feature type="transmembrane region" description="Helical" evidence="5">
    <location>
        <begin position="143"/>
        <end position="160"/>
    </location>
</feature>
<feature type="transmembrane region" description="Helical" evidence="5">
    <location>
        <begin position="166"/>
        <end position="182"/>
    </location>
</feature>
<feature type="transmembrane region" description="Helical" evidence="5">
    <location>
        <begin position="58"/>
        <end position="79"/>
    </location>
</feature>
<feature type="transmembrane region" description="Helical" evidence="5">
    <location>
        <begin position="88"/>
        <end position="106"/>
    </location>
</feature>
<evidence type="ECO:0000313" key="7">
    <source>
        <dbReference type="EMBL" id="CAB4680637.1"/>
    </source>
</evidence>
<organism evidence="7">
    <name type="scientific">freshwater metagenome</name>
    <dbReference type="NCBI Taxonomy" id="449393"/>
    <lineage>
        <taxon>unclassified sequences</taxon>
        <taxon>metagenomes</taxon>
        <taxon>ecological metagenomes</taxon>
    </lineage>
</organism>
<dbReference type="InterPro" id="IPR004316">
    <property type="entry name" value="SWEET_rpt"/>
</dbReference>
<keyword evidence="4 5" id="KW-0472">Membrane</keyword>
<dbReference type="EMBL" id="CAFBQH010000024">
    <property type="protein sequence ID" value="CAB5047533.1"/>
    <property type="molecule type" value="Genomic_DNA"/>
</dbReference>
<dbReference type="Gene3D" id="1.20.1280.290">
    <property type="match status" value="2"/>
</dbReference>
<gene>
    <name evidence="7" type="ORF">UFOPK2334_01145</name>
    <name evidence="8" type="ORF">UFOPK2870_00274</name>
    <name evidence="6" type="ORF">UFOPK4179_00662</name>
    <name evidence="9" type="ORF">UFOPK4293_00544</name>
</gene>
<sequence>MKTFFQVWCIALGLGFIWPQVWRAVRHDTSHGISPFGLMHGLVGSSLWFTYGLLEGDIAIWFSNISFLIAQSIIISVVYRHGKIPRVVLLRVALALVALALVLTQVSATPVGFVAIAVSGSSIVPQLLHVIRTENLHGISISSYLITIVNCSSWLIYGFIINDPMVSAQNFFAIPIIVYITMKAYQWRAANPDYVATAA</sequence>